<dbReference type="GO" id="GO:0004497">
    <property type="term" value="F:monooxygenase activity"/>
    <property type="evidence" value="ECO:0007669"/>
    <property type="project" value="UniProtKB-KW"/>
</dbReference>
<dbReference type="Pfam" id="PF00067">
    <property type="entry name" value="p450"/>
    <property type="match status" value="1"/>
</dbReference>
<dbReference type="PANTHER" id="PTHR24305">
    <property type="entry name" value="CYTOCHROME P450"/>
    <property type="match status" value="1"/>
</dbReference>
<dbReference type="InterPro" id="IPR001128">
    <property type="entry name" value="Cyt_P450"/>
</dbReference>
<keyword evidence="11 12" id="KW-0472">Membrane</keyword>
<evidence type="ECO:0000256" key="3">
    <source>
        <dbReference type="ARBA" id="ARBA00010617"/>
    </source>
</evidence>
<dbReference type="OrthoDB" id="6692864at2759"/>
<proteinExistence type="inferred from homology"/>
<dbReference type="EMBL" id="JABCIY010000278">
    <property type="protein sequence ID" value="KAF7186007.1"/>
    <property type="molecule type" value="Genomic_DNA"/>
</dbReference>
<evidence type="ECO:0000256" key="12">
    <source>
        <dbReference type="SAM" id="Phobius"/>
    </source>
</evidence>
<evidence type="ECO:0000256" key="4">
    <source>
        <dbReference type="ARBA" id="ARBA00022617"/>
    </source>
</evidence>
<dbReference type="InterPro" id="IPR050121">
    <property type="entry name" value="Cytochrome_P450_monoxygenase"/>
</dbReference>
<dbReference type="InterPro" id="IPR036396">
    <property type="entry name" value="Cyt_P450_sf"/>
</dbReference>
<dbReference type="AlphaFoldDB" id="A0A8H6R8Z6"/>
<keyword evidence="9" id="KW-0408">Iron</keyword>
<reference evidence="13" key="1">
    <citation type="submission" date="2020-04" db="EMBL/GenBank/DDBJ databases">
        <title>Draft genome resource of the tomato pathogen Pseudocercospora fuligena.</title>
        <authorList>
            <person name="Zaccaron A."/>
        </authorList>
    </citation>
    <scope>NUCLEOTIDE SEQUENCE</scope>
    <source>
        <strain evidence="13">PF001</strain>
    </source>
</reference>
<sequence length="453" mass="50611">MDVSTLPIAYLIAGAAGIASHLFYFRIGEHHMLGAVYLQLFVLTCVGGTIALARALDASTYDALRAIIALASCWLLGLYSSLIVYRGFFHPLNHFPGPWQAKIGDLWLSSRLTGLNAYSVLHSLHQEYGRYVRIGSNTLSISDPDIMQPTYGLHARATKSDWYDSAYPHHSMHTVRDKGLHDRRRRVWAPAFSDKALKEYESTVNELNESMVRRLGDYEGGPVNMQLLFSLYGFDVMGRLAFGKDYGMLQTGHLHWALDILAEGLKIGGLRLPTWVMRILIEIPGAAAGHNKFLKFCSDELKWRVNKGKGFGGKDITEWLLKAYSNEKNPEDDHMLQGDSRLIIVAGGDTTAAVLTYLFYYLALDPNLQKRLRAELLPVTTGMDWTDKDLKHLNHLNGTINETLRLHPPVSSGVMRNAPAEGLQIGESFIPGNTTFSVPQYSMGRGIRSNNEE</sequence>
<organism evidence="13 14">
    <name type="scientific">Pseudocercospora fuligena</name>
    <dbReference type="NCBI Taxonomy" id="685502"/>
    <lineage>
        <taxon>Eukaryota</taxon>
        <taxon>Fungi</taxon>
        <taxon>Dikarya</taxon>
        <taxon>Ascomycota</taxon>
        <taxon>Pezizomycotina</taxon>
        <taxon>Dothideomycetes</taxon>
        <taxon>Dothideomycetidae</taxon>
        <taxon>Mycosphaerellales</taxon>
        <taxon>Mycosphaerellaceae</taxon>
        <taxon>Pseudocercospora</taxon>
    </lineage>
</organism>
<evidence type="ECO:0000256" key="5">
    <source>
        <dbReference type="ARBA" id="ARBA00022692"/>
    </source>
</evidence>
<dbReference type="GO" id="GO:0005506">
    <property type="term" value="F:iron ion binding"/>
    <property type="evidence" value="ECO:0007669"/>
    <property type="project" value="InterPro"/>
</dbReference>
<dbReference type="PRINTS" id="PR00385">
    <property type="entry name" value="P450"/>
</dbReference>
<evidence type="ECO:0000256" key="10">
    <source>
        <dbReference type="ARBA" id="ARBA00023033"/>
    </source>
</evidence>
<protein>
    <submittedName>
        <fullName evidence="13">Cytochrome P450 monooxygenase</fullName>
    </submittedName>
</protein>
<feature type="transmembrane region" description="Helical" evidence="12">
    <location>
        <begin position="6"/>
        <end position="25"/>
    </location>
</feature>
<comment type="caution">
    <text evidence="13">The sequence shown here is derived from an EMBL/GenBank/DDBJ whole genome shotgun (WGS) entry which is preliminary data.</text>
</comment>
<keyword evidence="10 13" id="KW-0503">Monooxygenase</keyword>
<keyword evidence="14" id="KW-1185">Reference proteome</keyword>
<comment type="cofactor">
    <cofactor evidence="1">
        <name>heme</name>
        <dbReference type="ChEBI" id="CHEBI:30413"/>
    </cofactor>
</comment>
<keyword evidence="4" id="KW-0349">Heme</keyword>
<keyword evidence="7 12" id="KW-1133">Transmembrane helix</keyword>
<gene>
    <name evidence="13" type="ORF">HII31_12670</name>
</gene>
<evidence type="ECO:0000256" key="2">
    <source>
        <dbReference type="ARBA" id="ARBA00004370"/>
    </source>
</evidence>
<comment type="similarity">
    <text evidence="3">Belongs to the cytochrome P450 family.</text>
</comment>
<dbReference type="GO" id="GO:0016705">
    <property type="term" value="F:oxidoreductase activity, acting on paired donors, with incorporation or reduction of molecular oxygen"/>
    <property type="evidence" value="ECO:0007669"/>
    <property type="project" value="InterPro"/>
</dbReference>
<evidence type="ECO:0000256" key="1">
    <source>
        <dbReference type="ARBA" id="ARBA00001971"/>
    </source>
</evidence>
<accession>A0A8H6R8Z6</accession>
<dbReference type="PANTHER" id="PTHR24305:SF112">
    <property type="entry name" value="L-ORNITHINE-N5-MONOOXYGENASE (EUROFUNG)"/>
    <property type="match status" value="1"/>
</dbReference>
<dbReference type="Gene3D" id="1.10.630.10">
    <property type="entry name" value="Cytochrome P450"/>
    <property type="match status" value="1"/>
</dbReference>
<evidence type="ECO:0000256" key="11">
    <source>
        <dbReference type="ARBA" id="ARBA00023136"/>
    </source>
</evidence>
<evidence type="ECO:0000313" key="14">
    <source>
        <dbReference type="Proteomes" id="UP000660729"/>
    </source>
</evidence>
<comment type="subcellular location">
    <subcellularLocation>
        <location evidence="2">Membrane</location>
    </subcellularLocation>
</comment>
<dbReference type="Proteomes" id="UP000660729">
    <property type="component" value="Unassembled WGS sequence"/>
</dbReference>
<name>A0A8H6R8Z6_9PEZI</name>
<keyword evidence="8" id="KW-0560">Oxidoreductase</keyword>
<evidence type="ECO:0000256" key="8">
    <source>
        <dbReference type="ARBA" id="ARBA00023002"/>
    </source>
</evidence>
<evidence type="ECO:0000256" key="9">
    <source>
        <dbReference type="ARBA" id="ARBA00023004"/>
    </source>
</evidence>
<dbReference type="GO" id="GO:0020037">
    <property type="term" value="F:heme binding"/>
    <property type="evidence" value="ECO:0007669"/>
    <property type="project" value="InterPro"/>
</dbReference>
<dbReference type="SUPFAM" id="SSF48264">
    <property type="entry name" value="Cytochrome P450"/>
    <property type="match status" value="1"/>
</dbReference>
<evidence type="ECO:0000256" key="7">
    <source>
        <dbReference type="ARBA" id="ARBA00022989"/>
    </source>
</evidence>
<evidence type="ECO:0000256" key="6">
    <source>
        <dbReference type="ARBA" id="ARBA00022723"/>
    </source>
</evidence>
<dbReference type="GO" id="GO:0016020">
    <property type="term" value="C:membrane"/>
    <property type="evidence" value="ECO:0007669"/>
    <property type="project" value="UniProtKB-SubCell"/>
</dbReference>
<keyword evidence="6" id="KW-0479">Metal-binding</keyword>
<keyword evidence="5 12" id="KW-0812">Transmembrane</keyword>
<feature type="transmembrane region" description="Helical" evidence="12">
    <location>
        <begin position="342"/>
        <end position="363"/>
    </location>
</feature>
<feature type="transmembrane region" description="Helical" evidence="12">
    <location>
        <begin position="64"/>
        <end position="85"/>
    </location>
</feature>
<feature type="transmembrane region" description="Helical" evidence="12">
    <location>
        <begin position="32"/>
        <end position="52"/>
    </location>
</feature>
<evidence type="ECO:0000313" key="13">
    <source>
        <dbReference type="EMBL" id="KAF7186007.1"/>
    </source>
</evidence>